<dbReference type="RefSeq" id="XP_031396726.1">
    <property type="nucleotide sequence ID" value="XM_031540866.1"/>
</dbReference>
<feature type="compositionally biased region" description="Low complexity" evidence="2">
    <location>
        <begin position="154"/>
        <end position="169"/>
    </location>
</feature>
<dbReference type="AlphaFoldDB" id="A0A6P8DHC6"/>
<feature type="compositionally biased region" description="Basic and acidic residues" evidence="2">
    <location>
        <begin position="172"/>
        <end position="192"/>
    </location>
</feature>
<dbReference type="PANTHER" id="PTHR31344">
    <property type="entry name" value="NUCLEAR PORE COMPLEX PROTEIN NUP205"/>
    <property type="match status" value="1"/>
</dbReference>
<feature type="compositionally biased region" description="Polar residues" evidence="2">
    <location>
        <begin position="199"/>
        <end position="212"/>
    </location>
</feature>
<evidence type="ECO:0000256" key="2">
    <source>
        <dbReference type="SAM" id="MobiDB-lite"/>
    </source>
</evidence>
<proteinExistence type="predicted"/>
<keyword evidence="3" id="KW-1185">Reference proteome</keyword>
<evidence type="ECO:0000313" key="3">
    <source>
        <dbReference type="Proteomes" id="UP000515151"/>
    </source>
</evidence>
<protein>
    <submittedName>
        <fullName evidence="4 5">Uncharacterized protein LOC116207775 isoform X1</fullName>
    </submittedName>
</protein>
<feature type="compositionally biased region" description="Basic and acidic residues" evidence="2">
    <location>
        <begin position="122"/>
        <end position="141"/>
    </location>
</feature>
<evidence type="ECO:0000256" key="1">
    <source>
        <dbReference type="SAM" id="Coils"/>
    </source>
</evidence>
<dbReference type="InterPro" id="IPR021827">
    <property type="entry name" value="Nup186/Nup192/Nup205"/>
</dbReference>
<feature type="region of interest" description="Disordered" evidence="2">
    <location>
        <begin position="1"/>
        <end position="240"/>
    </location>
</feature>
<name>A0A6P8DHC6_PUNGR</name>
<dbReference type="RefSeq" id="XP_031396727.1">
    <property type="nucleotide sequence ID" value="XM_031540867.1"/>
</dbReference>
<dbReference type="Proteomes" id="UP000515151">
    <property type="component" value="Chromosome 5"/>
</dbReference>
<feature type="compositionally biased region" description="Basic and acidic residues" evidence="2">
    <location>
        <begin position="83"/>
        <end position="99"/>
    </location>
</feature>
<reference evidence="3" key="1">
    <citation type="journal article" date="2020" name="Plant Biotechnol. J.">
        <title>The pomegranate (Punica granatum L.) draft genome dissects genetic divergence between soft- and hard-seeded cultivars.</title>
        <authorList>
            <person name="Luo X."/>
            <person name="Li H."/>
            <person name="Wu Z."/>
            <person name="Yao W."/>
            <person name="Zhao P."/>
            <person name="Cao D."/>
            <person name="Yu H."/>
            <person name="Li K."/>
            <person name="Poudel K."/>
            <person name="Zhao D."/>
            <person name="Zhang F."/>
            <person name="Xia X."/>
            <person name="Chen L."/>
            <person name="Wang Q."/>
            <person name="Jing D."/>
            <person name="Cao S."/>
        </authorList>
    </citation>
    <scope>NUCLEOTIDE SEQUENCE [LARGE SCALE GENOMIC DNA]</scope>
</reference>
<feature type="compositionally biased region" description="Basic and acidic residues" evidence="2">
    <location>
        <begin position="228"/>
        <end position="240"/>
    </location>
</feature>
<evidence type="ECO:0000313" key="5">
    <source>
        <dbReference type="RefSeq" id="XP_031396727.1"/>
    </source>
</evidence>
<feature type="coiled-coil region" evidence="1">
    <location>
        <begin position="270"/>
        <end position="297"/>
    </location>
</feature>
<dbReference type="PANTHER" id="PTHR31344:SF11">
    <property type="entry name" value="NUCLEOLAR PROTEIN GAR2-LIKE PROTEIN"/>
    <property type="match status" value="1"/>
</dbReference>
<feature type="compositionally biased region" description="Basic and acidic residues" evidence="2">
    <location>
        <begin position="29"/>
        <end position="40"/>
    </location>
</feature>
<dbReference type="GeneID" id="116207775"/>
<accession>A0A6P8DHC6</accession>
<dbReference type="OrthoDB" id="20172at2759"/>
<sequence>MTAARKGKITMDSDMRRTPNGNQKKRSGRTNEKNLNRRQENNGTKGAKGKGTVSKASVARADSSTVVSDTNLGTEAPEVYEDMVIHYMDDVNRSEETRRNGKTSISASKQNDDENLDENSLDVDKESDQDKEKVSDSDSARDSASSHGEEKVPGASESSPVKGSSKSGAEGLDGKADILHTKVVENTTEKSNKPCGEPSTVSTRSPPDNNLQDMGDPANPSSESSEGVEQKPAQDDKEVDVLDEASNGTLSVGSEDERFDAEKNGVHKDEADLEHKIEEMETRIEKLEEELREVAALEISLYSVVPEHGSSAHKVHTPARHLSRLYIHACKHWTQDRRGTIAKNTASGLILIARSCSNDVPRLNFWLSNTIVLREIISQAFGGSRNSSPFTRFAESNGATTKRSEGKYSTLKTKAASNNMPRNGFMQAVDDWQETGTFIGALGKIESWIFSRIVESVWWQALTPYMQTPDGNSSSSKITGRLLGPALGDQQQGSFSIDLWRTAFQDALHQLCPVRAGGHECGCLPVLARMVMKQCVARLDVAMFNAILRESAHEIPTDPVSDPIVDSKVLPIPAGDLSFGSGAQLKNAVGNWSRWITDAFGMDADDAVKEEHQNENEHWQGGDSDPKSFVLLNELSDLLMLPKDMLMDRSIRKEVCPSISLPLVKRILCNFTPDEFCPDAVPGAVLEALNAESIVERRLSGETTRNFPYTAAAVIYSPPSSADVAKKVAEAGERSPLSRSVSTVQRKGYTSDEELDDLDSPLTSIIDQLQSSPTHVSNGNENGKHVEHGAHSAMNVRYELLREVWSM</sequence>
<keyword evidence="1" id="KW-0175">Coiled coil</keyword>
<organism evidence="3 5">
    <name type="scientific">Punica granatum</name>
    <name type="common">Pomegranate</name>
    <dbReference type="NCBI Taxonomy" id="22663"/>
    <lineage>
        <taxon>Eukaryota</taxon>
        <taxon>Viridiplantae</taxon>
        <taxon>Streptophyta</taxon>
        <taxon>Embryophyta</taxon>
        <taxon>Tracheophyta</taxon>
        <taxon>Spermatophyta</taxon>
        <taxon>Magnoliopsida</taxon>
        <taxon>eudicotyledons</taxon>
        <taxon>Gunneridae</taxon>
        <taxon>Pentapetalae</taxon>
        <taxon>rosids</taxon>
        <taxon>malvids</taxon>
        <taxon>Myrtales</taxon>
        <taxon>Lythraceae</taxon>
        <taxon>Punica</taxon>
    </lineage>
</organism>
<feature type="compositionally biased region" description="Polar residues" evidence="2">
    <location>
        <begin position="62"/>
        <end position="73"/>
    </location>
</feature>
<gene>
    <name evidence="4 5" type="primary">LOC116207775</name>
</gene>
<dbReference type="GO" id="GO:0005643">
    <property type="term" value="C:nuclear pore"/>
    <property type="evidence" value="ECO:0007669"/>
    <property type="project" value="InterPro"/>
</dbReference>
<evidence type="ECO:0000313" key="4">
    <source>
        <dbReference type="RefSeq" id="XP_031396726.1"/>
    </source>
</evidence>
<reference evidence="4 5" key="2">
    <citation type="submission" date="2025-04" db="UniProtKB">
        <authorList>
            <consortium name="RefSeq"/>
        </authorList>
    </citation>
    <scope>IDENTIFICATION</scope>
    <source>
        <tissue evidence="4 5">Leaf</tissue>
    </source>
</reference>
<feature type="region of interest" description="Disordered" evidence="2">
    <location>
        <begin position="731"/>
        <end position="757"/>
    </location>
</feature>